<dbReference type="EMBL" id="CAFABA010000083">
    <property type="protein sequence ID" value="CAB4833885.1"/>
    <property type="molecule type" value="Genomic_DNA"/>
</dbReference>
<protein>
    <submittedName>
        <fullName evidence="4">Unannotated protein</fullName>
    </submittedName>
</protein>
<dbReference type="PANTHER" id="PTHR36934">
    <property type="entry name" value="BLR0278 PROTEIN"/>
    <property type="match status" value="1"/>
</dbReference>
<proteinExistence type="predicted"/>
<sequence length="113" mass="11930">MTVTDADTAIAWRSGSVPVLATPRVIALCEEASVAALGDALREGETSVGMRVQIDHVQPTAIGGAVSAQATLEKVEGRRLTFTVNAHDERGLIAAGRVTRVLVETARFLDKMS</sequence>
<reference evidence="4" key="1">
    <citation type="submission" date="2020-05" db="EMBL/GenBank/DDBJ databases">
        <authorList>
            <person name="Chiriac C."/>
            <person name="Salcher M."/>
            <person name="Ghai R."/>
            <person name="Kavagutti S V."/>
        </authorList>
    </citation>
    <scope>NUCLEOTIDE SEQUENCE</scope>
</reference>
<dbReference type="EMBL" id="CAEZYR010000046">
    <property type="protein sequence ID" value="CAB4744589.1"/>
    <property type="molecule type" value="Genomic_DNA"/>
</dbReference>
<dbReference type="SUPFAM" id="SSF54637">
    <property type="entry name" value="Thioesterase/thiol ester dehydrase-isomerase"/>
    <property type="match status" value="1"/>
</dbReference>
<evidence type="ECO:0000259" key="1">
    <source>
        <dbReference type="Pfam" id="PF22636"/>
    </source>
</evidence>
<name>A0A6J7HCX5_9ZZZZ</name>
<dbReference type="Gene3D" id="3.10.129.10">
    <property type="entry name" value="Hotdog Thioesterase"/>
    <property type="match status" value="1"/>
</dbReference>
<evidence type="ECO:0000313" key="2">
    <source>
        <dbReference type="EMBL" id="CAB4744589.1"/>
    </source>
</evidence>
<organism evidence="4">
    <name type="scientific">freshwater metagenome</name>
    <dbReference type="NCBI Taxonomy" id="449393"/>
    <lineage>
        <taxon>unclassified sequences</taxon>
        <taxon>metagenomes</taxon>
        <taxon>ecological metagenomes</taxon>
    </lineage>
</organism>
<dbReference type="InterPro" id="IPR054485">
    <property type="entry name" value="FlK-like_dom"/>
</dbReference>
<dbReference type="PIRSF" id="PIRSF014972">
    <property type="entry name" value="FlK"/>
    <property type="match status" value="1"/>
</dbReference>
<dbReference type="InterPro" id="IPR025540">
    <property type="entry name" value="FlK"/>
</dbReference>
<dbReference type="InterPro" id="IPR029069">
    <property type="entry name" value="HotDog_dom_sf"/>
</dbReference>
<dbReference type="PANTHER" id="PTHR36934:SF1">
    <property type="entry name" value="THIOESTERASE DOMAIN-CONTAINING PROTEIN"/>
    <property type="match status" value="1"/>
</dbReference>
<evidence type="ECO:0000313" key="3">
    <source>
        <dbReference type="EMBL" id="CAB4833885.1"/>
    </source>
</evidence>
<dbReference type="EMBL" id="CAFBMH010000065">
    <property type="protein sequence ID" value="CAB4914733.1"/>
    <property type="molecule type" value="Genomic_DNA"/>
</dbReference>
<dbReference type="Pfam" id="PF22636">
    <property type="entry name" value="FlK"/>
    <property type="match status" value="1"/>
</dbReference>
<gene>
    <name evidence="2" type="ORF">UFOPK2754_01424</name>
    <name evidence="3" type="ORF">UFOPK3139_01912</name>
    <name evidence="4" type="ORF">UFOPK3543_01741</name>
</gene>
<dbReference type="AlphaFoldDB" id="A0A6J7HCX5"/>
<accession>A0A6J7HCX5</accession>
<feature type="domain" description="Fluoroacetyl-CoA-specific thioesterase-like" evidence="1">
    <location>
        <begin position="3"/>
        <end position="105"/>
    </location>
</feature>
<evidence type="ECO:0000313" key="4">
    <source>
        <dbReference type="EMBL" id="CAB4914733.1"/>
    </source>
</evidence>